<dbReference type="EMBL" id="QUMO01000005">
    <property type="protein sequence ID" value="REF84228.1"/>
    <property type="molecule type" value="Genomic_DNA"/>
</dbReference>
<dbReference type="OrthoDB" id="7510023at2"/>
<dbReference type="InterPro" id="IPR021265">
    <property type="entry name" value="DUF2842"/>
</dbReference>
<keyword evidence="1" id="KW-0812">Transmembrane</keyword>
<keyword evidence="1" id="KW-1133">Transmembrane helix</keyword>
<evidence type="ECO:0000313" key="2">
    <source>
        <dbReference type="EMBL" id="REF84228.1"/>
    </source>
</evidence>
<gene>
    <name evidence="2" type="ORF">DES32_3075</name>
</gene>
<feature type="transmembrane region" description="Helical" evidence="1">
    <location>
        <begin position="12"/>
        <end position="34"/>
    </location>
</feature>
<evidence type="ECO:0000256" key="1">
    <source>
        <dbReference type="SAM" id="Phobius"/>
    </source>
</evidence>
<comment type="caution">
    <text evidence="2">The sequence shown here is derived from an EMBL/GenBank/DDBJ whole genome shotgun (WGS) entry which is preliminary data.</text>
</comment>
<protein>
    <submittedName>
        <fullName evidence="2">Uncharacterized protein DUF2842</fullName>
    </submittedName>
</protein>
<name>A0A3D9YQC2_9HYPH</name>
<keyword evidence="3" id="KW-1185">Reference proteome</keyword>
<reference evidence="2 3" key="1">
    <citation type="submission" date="2018-08" db="EMBL/GenBank/DDBJ databases">
        <title>Genomic Encyclopedia of Type Strains, Phase IV (KMG-IV): sequencing the most valuable type-strain genomes for metagenomic binning, comparative biology and taxonomic classification.</title>
        <authorList>
            <person name="Goeker M."/>
        </authorList>
    </citation>
    <scope>NUCLEOTIDE SEQUENCE [LARGE SCALE GENOMIC DNA]</scope>
    <source>
        <strain evidence="2 3">BW863</strain>
    </source>
</reference>
<feature type="transmembrane region" description="Helical" evidence="1">
    <location>
        <begin position="40"/>
        <end position="61"/>
    </location>
</feature>
<evidence type="ECO:0000313" key="3">
    <source>
        <dbReference type="Proteomes" id="UP000256900"/>
    </source>
</evidence>
<keyword evidence="1" id="KW-0472">Membrane</keyword>
<dbReference type="RefSeq" id="WP_115837653.1">
    <property type="nucleotide sequence ID" value="NZ_CP025086.1"/>
</dbReference>
<accession>A0A3D9YQC2</accession>
<dbReference type="AlphaFoldDB" id="A0A3D9YQC2"/>
<organism evidence="2 3">
    <name type="scientific">Methylovirgula ligni</name>
    <dbReference type="NCBI Taxonomy" id="569860"/>
    <lineage>
        <taxon>Bacteria</taxon>
        <taxon>Pseudomonadati</taxon>
        <taxon>Pseudomonadota</taxon>
        <taxon>Alphaproteobacteria</taxon>
        <taxon>Hyphomicrobiales</taxon>
        <taxon>Beijerinckiaceae</taxon>
        <taxon>Methylovirgula</taxon>
    </lineage>
</organism>
<dbReference type="Proteomes" id="UP000256900">
    <property type="component" value="Unassembled WGS sequence"/>
</dbReference>
<proteinExistence type="predicted"/>
<dbReference type="Pfam" id="PF11003">
    <property type="entry name" value="DUF2842"/>
    <property type="match status" value="1"/>
</dbReference>
<sequence>MRKSQRKFLGSVVMLAFVLVYALIAMVIAQAPAIQHAPGFAQFIAYAVLGLAWVLPLMPLIKWMERD</sequence>